<keyword evidence="4" id="KW-1185">Reference proteome</keyword>
<feature type="compositionally biased region" description="Basic and acidic residues" evidence="1">
    <location>
        <begin position="63"/>
        <end position="77"/>
    </location>
</feature>
<feature type="region of interest" description="Disordered" evidence="1">
    <location>
        <begin position="62"/>
        <end position="109"/>
    </location>
</feature>
<dbReference type="Proteomes" id="UP001055439">
    <property type="component" value="Chromosome 2"/>
</dbReference>
<feature type="domain" description="HMA" evidence="2">
    <location>
        <begin position="173"/>
        <end position="239"/>
    </location>
</feature>
<dbReference type="PROSITE" id="PS50846">
    <property type="entry name" value="HMA_2"/>
    <property type="match status" value="1"/>
</dbReference>
<dbReference type="AlphaFoldDB" id="A0A9E7EZP6"/>
<organism evidence="3 4">
    <name type="scientific">Musa troglodytarum</name>
    <name type="common">fe'i banana</name>
    <dbReference type="NCBI Taxonomy" id="320322"/>
    <lineage>
        <taxon>Eukaryota</taxon>
        <taxon>Viridiplantae</taxon>
        <taxon>Streptophyta</taxon>
        <taxon>Embryophyta</taxon>
        <taxon>Tracheophyta</taxon>
        <taxon>Spermatophyta</taxon>
        <taxon>Magnoliopsida</taxon>
        <taxon>Liliopsida</taxon>
        <taxon>Zingiberales</taxon>
        <taxon>Musaceae</taxon>
        <taxon>Musa</taxon>
    </lineage>
</organism>
<dbReference type="InterPro" id="IPR006121">
    <property type="entry name" value="HMA_dom"/>
</dbReference>
<evidence type="ECO:0000259" key="2">
    <source>
        <dbReference type="PROSITE" id="PS50846"/>
    </source>
</evidence>
<name>A0A9E7EZP6_9LILI</name>
<reference evidence="3" key="1">
    <citation type="submission" date="2022-05" db="EMBL/GenBank/DDBJ databases">
        <title>The Musa troglodytarum L. genome provides insights into the mechanism of non-climacteric behaviour and enrichment of carotenoids.</title>
        <authorList>
            <person name="Wang J."/>
        </authorList>
    </citation>
    <scope>NUCLEOTIDE SEQUENCE</scope>
    <source>
        <tissue evidence="3">Leaf</tissue>
    </source>
</reference>
<sequence length="251" mass="27521">MATFSFSLSLSLSLVYDSTHSTLIPLLGFKEMRRVNFSCVSPASAAICTSIDRRSMVRASTRRAIDRHTPHLRDPRRAKSALSSVTRTTTEKKSHSQRRKSLDKPTNLISPPGSSRYLLNDDAFFDVFPIVDAAPPPLFSVERSQLEVMKKDVPAAVTTPSSAMPQIQVVSSWKVVHLRVSLHCKGCEGKVRKHISKMEGVTSFNIDFETKKVTVVGDVTPLGVLNSISKVKNAQLWPSPSSPPPPPPASS</sequence>
<dbReference type="PANTHER" id="PTHR46119">
    <property type="entry name" value="OS08G0405700 PROTEIN"/>
    <property type="match status" value="1"/>
</dbReference>
<gene>
    <name evidence="3" type="ORF">MUK42_27622</name>
</gene>
<dbReference type="GO" id="GO:0046872">
    <property type="term" value="F:metal ion binding"/>
    <property type="evidence" value="ECO:0007669"/>
    <property type="project" value="InterPro"/>
</dbReference>
<proteinExistence type="predicted"/>
<dbReference type="OrthoDB" id="689350at2759"/>
<evidence type="ECO:0000256" key="1">
    <source>
        <dbReference type="SAM" id="MobiDB-lite"/>
    </source>
</evidence>
<dbReference type="CDD" id="cd00371">
    <property type="entry name" value="HMA"/>
    <property type="match status" value="1"/>
</dbReference>
<dbReference type="InterPro" id="IPR036163">
    <property type="entry name" value="HMA_dom_sf"/>
</dbReference>
<dbReference type="PANTHER" id="PTHR46119:SF15">
    <property type="entry name" value="PROTEIN SODIUM POTASSIUM ROOT DEFECTIVE 2"/>
    <property type="match status" value="1"/>
</dbReference>
<protein>
    <submittedName>
        <fullName evidence="3">Heavy metal-associated domain containing protein</fullName>
    </submittedName>
</protein>
<dbReference type="EMBL" id="CP097504">
    <property type="protein sequence ID" value="URD85431.1"/>
    <property type="molecule type" value="Genomic_DNA"/>
</dbReference>
<dbReference type="Pfam" id="PF00403">
    <property type="entry name" value="HMA"/>
    <property type="match status" value="1"/>
</dbReference>
<accession>A0A9E7EZP6</accession>
<evidence type="ECO:0000313" key="3">
    <source>
        <dbReference type="EMBL" id="URD85431.1"/>
    </source>
</evidence>
<dbReference type="InterPro" id="IPR044526">
    <property type="entry name" value="NAKR1-3"/>
</dbReference>
<evidence type="ECO:0000313" key="4">
    <source>
        <dbReference type="Proteomes" id="UP001055439"/>
    </source>
</evidence>
<dbReference type="SUPFAM" id="SSF55008">
    <property type="entry name" value="HMA, heavy metal-associated domain"/>
    <property type="match status" value="1"/>
</dbReference>
<dbReference type="Gene3D" id="3.30.70.100">
    <property type="match status" value="1"/>
</dbReference>